<feature type="chain" id="PRO_5047248946" evidence="1">
    <location>
        <begin position="22"/>
        <end position="239"/>
    </location>
</feature>
<gene>
    <name evidence="2" type="ORF">IBL25_15115</name>
</gene>
<dbReference type="Gene3D" id="3.30.110.170">
    <property type="entry name" value="Protein of unknown function (DUF541), domain 1"/>
    <property type="match status" value="1"/>
</dbReference>
<keyword evidence="1" id="KW-0732">Signal</keyword>
<dbReference type="PANTHER" id="PTHR34387:SF1">
    <property type="entry name" value="PERIPLASMIC IMMUNOGENIC PROTEIN"/>
    <property type="match status" value="1"/>
</dbReference>
<protein>
    <submittedName>
        <fullName evidence="2">SIMPL domain-containing protein</fullName>
    </submittedName>
</protein>
<dbReference type="Pfam" id="PF04402">
    <property type="entry name" value="SIMPL"/>
    <property type="match status" value="1"/>
</dbReference>
<reference evidence="2 3" key="1">
    <citation type="journal article" date="2009" name="Int. J. Syst. Evol. Microbiol.">
        <title>Transfer of Teichococcus ludipueritiae and Muricoccus roseus to the genus Roseomonas, as Roseomonas ludipueritiae comb. nov. and Roseomonas rosea comb. nov., respectively, and emended description of the genus Roseomonas.</title>
        <authorList>
            <person name="Sanchez-Porro C."/>
            <person name="Gallego V."/>
            <person name="Busse H.J."/>
            <person name="Kampfer P."/>
            <person name="Ventosa A."/>
        </authorList>
    </citation>
    <scope>NUCLEOTIDE SEQUENCE [LARGE SCALE GENOMIC DNA]</scope>
    <source>
        <strain evidence="2 3">DSM 14915</strain>
    </source>
</reference>
<dbReference type="EMBL" id="JACTUZ010000069">
    <property type="protein sequence ID" value="MBC9178275.1"/>
    <property type="molecule type" value="Genomic_DNA"/>
</dbReference>
<dbReference type="InterPro" id="IPR007497">
    <property type="entry name" value="SIMPL/DUF541"/>
</dbReference>
<comment type="caution">
    <text evidence="2">The sequence shown here is derived from an EMBL/GenBank/DDBJ whole genome shotgun (WGS) entry which is preliminary data.</text>
</comment>
<accession>A0ABR7RA43</accession>
<keyword evidence="3" id="KW-1185">Reference proteome</keyword>
<sequence>MSRRPLALAALLAFSAAGPLAAQPAPVPPATSAPRAQGTLLRLNETGEVSRAPDELRVNLRAEARGRDAAAVQAQVNRVVQAALAKAGGVAELRATTGGYWTNRDSESREWTASQGLSLRATNATPALELAGTLQGEGLLMDGMAWSLSRDAAHAARQEAGRLAIEALRARAGAVAEQLGMEVAEIRSLSIDTPEAPMPRMAMAMRAQAAAAAPPPASAPEEVTVTATAQAEVLLRPRP</sequence>
<dbReference type="InterPro" id="IPR052022">
    <property type="entry name" value="26kDa_periplasmic_antigen"/>
</dbReference>
<dbReference type="RefSeq" id="WP_187779378.1">
    <property type="nucleotide sequence ID" value="NZ_JACTUZ010000069.1"/>
</dbReference>
<evidence type="ECO:0000256" key="1">
    <source>
        <dbReference type="SAM" id="SignalP"/>
    </source>
</evidence>
<dbReference type="PANTHER" id="PTHR34387">
    <property type="entry name" value="SLR1258 PROTEIN"/>
    <property type="match status" value="1"/>
</dbReference>
<dbReference type="Gene3D" id="3.30.70.2970">
    <property type="entry name" value="Protein of unknown function (DUF541), domain 2"/>
    <property type="match status" value="1"/>
</dbReference>
<proteinExistence type="predicted"/>
<name>A0ABR7RA43_9PROT</name>
<evidence type="ECO:0000313" key="2">
    <source>
        <dbReference type="EMBL" id="MBC9178275.1"/>
    </source>
</evidence>
<evidence type="ECO:0000313" key="3">
    <source>
        <dbReference type="Proteomes" id="UP000603940"/>
    </source>
</evidence>
<feature type="signal peptide" evidence="1">
    <location>
        <begin position="1"/>
        <end position="21"/>
    </location>
</feature>
<organism evidence="2 3">
    <name type="scientific">Pseudoroseomonas ludipueritiae</name>
    <dbReference type="NCBI Taxonomy" id="198093"/>
    <lineage>
        <taxon>Bacteria</taxon>
        <taxon>Pseudomonadati</taxon>
        <taxon>Pseudomonadota</taxon>
        <taxon>Alphaproteobacteria</taxon>
        <taxon>Acetobacterales</taxon>
        <taxon>Acetobacteraceae</taxon>
        <taxon>Pseudoroseomonas</taxon>
    </lineage>
</organism>
<dbReference type="Proteomes" id="UP000603940">
    <property type="component" value="Unassembled WGS sequence"/>
</dbReference>